<keyword evidence="8" id="KW-1185">Reference proteome</keyword>
<keyword evidence="2" id="KW-0645">Protease</keyword>
<dbReference type="EMBL" id="CP115450">
    <property type="protein sequence ID" value="WBP87971.1"/>
    <property type="molecule type" value="Genomic_DNA"/>
</dbReference>
<evidence type="ECO:0000256" key="2">
    <source>
        <dbReference type="ARBA" id="ARBA00022670"/>
    </source>
</evidence>
<evidence type="ECO:0000259" key="6">
    <source>
        <dbReference type="SMART" id="SM00228"/>
    </source>
</evidence>
<dbReference type="InterPro" id="IPR051201">
    <property type="entry name" value="Chloro_Bact_Ser_Proteases"/>
</dbReference>
<dbReference type="PANTHER" id="PTHR43343">
    <property type="entry name" value="PEPTIDASE S12"/>
    <property type="match status" value="1"/>
</dbReference>
<dbReference type="RefSeq" id="WP_270145861.1">
    <property type="nucleotide sequence ID" value="NZ_CP115450.1"/>
</dbReference>
<keyword evidence="5" id="KW-0812">Transmembrane</keyword>
<dbReference type="InterPro" id="IPR001940">
    <property type="entry name" value="Peptidase_S1C"/>
</dbReference>
<evidence type="ECO:0000313" key="7">
    <source>
        <dbReference type="EMBL" id="WBP87971.1"/>
    </source>
</evidence>
<evidence type="ECO:0000256" key="1">
    <source>
        <dbReference type="ARBA" id="ARBA00010541"/>
    </source>
</evidence>
<dbReference type="Pfam" id="PF13180">
    <property type="entry name" value="PDZ_2"/>
    <property type="match status" value="1"/>
</dbReference>
<feature type="region of interest" description="Disordered" evidence="4">
    <location>
        <begin position="241"/>
        <end position="292"/>
    </location>
</feature>
<accession>A0ABY7Q5T9</accession>
<dbReference type="InterPro" id="IPR009003">
    <property type="entry name" value="Peptidase_S1_PA"/>
</dbReference>
<evidence type="ECO:0000256" key="3">
    <source>
        <dbReference type="ARBA" id="ARBA00022801"/>
    </source>
</evidence>
<feature type="region of interest" description="Disordered" evidence="4">
    <location>
        <begin position="1"/>
        <end position="76"/>
    </location>
</feature>
<feature type="compositionally biased region" description="Low complexity" evidence="4">
    <location>
        <begin position="8"/>
        <end position="27"/>
    </location>
</feature>
<feature type="region of interest" description="Disordered" evidence="4">
    <location>
        <begin position="324"/>
        <end position="348"/>
    </location>
</feature>
<dbReference type="InterPro" id="IPR001478">
    <property type="entry name" value="PDZ"/>
</dbReference>
<feature type="domain" description="PDZ" evidence="6">
    <location>
        <begin position="579"/>
        <end position="648"/>
    </location>
</feature>
<dbReference type="SUPFAM" id="SSF50494">
    <property type="entry name" value="Trypsin-like serine proteases"/>
    <property type="match status" value="1"/>
</dbReference>
<evidence type="ECO:0000256" key="4">
    <source>
        <dbReference type="SAM" id="MobiDB-lite"/>
    </source>
</evidence>
<keyword evidence="5" id="KW-0472">Membrane</keyword>
<feature type="compositionally biased region" description="Low complexity" evidence="4">
    <location>
        <begin position="45"/>
        <end position="56"/>
    </location>
</feature>
<sequence length="664" mass="64753">MSTEREVGPAGPQGEQPAGAGEAVGAASDGTAQGGHKPTMAFSRVPEPVAGPAADAAAEKAAADAAAADGAPADSGHRATMAFSRVPEPAAPPAAESTAAETAAVAEAAPVVETAAGMEAAPAEGGHKPTVAFTKVPAPEAPAAPTVEEPAVDPVTGYIDAPPPVLPPAPPVAPAAPAAPAPAPAAQAAAPAAPALPPGANPYATPTHGVPAAGVQEPYGAPVANAQEPYGAPGVGAPAAHGHHPFGAGQPLGGWGGQDAASGGAGYPGGPGGPLGYPAEYPGGPTGPGGPRKKRGGLVALLAAVALVAGVAGGAIGVVATDRTSSSGSANDHHSTTIQASNTQKNEPVPGSIAAIAQKALPSVVTIKAQGAQESGTGTGFVFDTEGHILTNNHVVAPTLNGGKLTVKFADGTSYSASVLGHAEGYDVAVVKIDNPPKDKLAPLALADSDKVNVGDATIAIGAPYGLESTVTSGIVSAKDRPVASGDETGAQASYMNALQTDASINPGNSGGPLLDSGGAVIGINSAIQSNASANGRAGSIGLGFAIPINQAKWVADTLIKTGKPVYAKLDVLRNDDYKGDGAQIQTRDVQGQPAVTPGGAADKAGLKPGDVITKLGGAPIENGPALVSRIWTHKPGETVDVEYTRNGQSFTTKVTLGQRDGDQ</sequence>
<comment type="similarity">
    <text evidence="1">Belongs to the peptidase S1C family.</text>
</comment>
<organism evidence="7 8">
    <name type="scientific">Kitasatospora cathayae</name>
    <dbReference type="NCBI Taxonomy" id="3004092"/>
    <lineage>
        <taxon>Bacteria</taxon>
        <taxon>Bacillati</taxon>
        <taxon>Actinomycetota</taxon>
        <taxon>Actinomycetes</taxon>
        <taxon>Kitasatosporales</taxon>
        <taxon>Streptomycetaceae</taxon>
        <taxon>Kitasatospora</taxon>
    </lineage>
</organism>
<feature type="compositionally biased region" description="Gly residues" evidence="4">
    <location>
        <begin position="250"/>
        <end position="275"/>
    </location>
</feature>
<feature type="region of interest" description="Disordered" evidence="4">
    <location>
        <begin position="190"/>
        <end position="209"/>
    </location>
</feature>
<feature type="transmembrane region" description="Helical" evidence="5">
    <location>
        <begin position="298"/>
        <end position="320"/>
    </location>
</feature>
<name>A0ABY7Q5T9_9ACTN</name>
<dbReference type="InterPro" id="IPR036034">
    <property type="entry name" value="PDZ_sf"/>
</dbReference>
<dbReference type="Gene3D" id="2.40.10.10">
    <property type="entry name" value="Trypsin-like serine proteases"/>
    <property type="match status" value="2"/>
</dbReference>
<evidence type="ECO:0000256" key="5">
    <source>
        <dbReference type="SAM" id="Phobius"/>
    </source>
</evidence>
<reference evidence="8" key="1">
    <citation type="submission" date="2022-12" db="EMBL/GenBank/DDBJ databases">
        <authorList>
            <person name="Mo P."/>
        </authorList>
    </citation>
    <scope>NUCLEOTIDE SEQUENCE [LARGE SCALE GENOMIC DNA]</scope>
    <source>
        <strain evidence="8">HUAS 3-15</strain>
    </source>
</reference>
<proteinExistence type="inferred from homology"/>
<keyword evidence="3" id="KW-0378">Hydrolase</keyword>
<dbReference type="SUPFAM" id="SSF50156">
    <property type="entry name" value="PDZ domain-like"/>
    <property type="match status" value="1"/>
</dbReference>
<feature type="compositionally biased region" description="Low complexity" evidence="4">
    <location>
        <begin position="63"/>
        <end position="74"/>
    </location>
</feature>
<gene>
    <name evidence="7" type="ORF">O1G21_20425</name>
</gene>
<keyword evidence="5" id="KW-1133">Transmembrane helix</keyword>
<dbReference type="SMART" id="SM00228">
    <property type="entry name" value="PDZ"/>
    <property type="match status" value="1"/>
</dbReference>
<dbReference type="Gene3D" id="2.30.42.10">
    <property type="match status" value="1"/>
</dbReference>
<dbReference type="PRINTS" id="PR00834">
    <property type="entry name" value="PROTEASES2C"/>
</dbReference>
<dbReference type="PANTHER" id="PTHR43343:SF3">
    <property type="entry name" value="PROTEASE DO-LIKE 8, CHLOROPLASTIC"/>
    <property type="match status" value="1"/>
</dbReference>
<dbReference type="Proteomes" id="UP001212821">
    <property type="component" value="Chromosome"/>
</dbReference>
<dbReference type="InterPro" id="IPR043504">
    <property type="entry name" value="Peptidase_S1_PA_chymotrypsin"/>
</dbReference>
<evidence type="ECO:0000313" key="8">
    <source>
        <dbReference type="Proteomes" id="UP001212821"/>
    </source>
</evidence>
<protein>
    <submittedName>
        <fullName evidence="7">Trypsin-like peptidase domain-containing protein</fullName>
    </submittedName>
</protein>
<dbReference type="Pfam" id="PF13365">
    <property type="entry name" value="Trypsin_2"/>
    <property type="match status" value="1"/>
</dbReference>
<feature type="compositionally biased region" description="Polar residues" evidence="4">
    <location>
        <begin position="324"/>
        <end position="346"/>
    </location>
</feature>